<dbReference type="Proteomes" id="UP001497480">
    <property type="component" value="Unassembled WGS sequence"/>
</dbReference>
<name>A0AAV1W2T7_LUPLU</name>
<dbReference type="AlphaFoldDB" id="A0AAV1W2T7"/>
<protein>
    <submittedName>
        <fullName evidence="2">Uncharacterized protein</fullName>
    </submittedName>
</protein>
<accession>A0AAV1W2T7</accession>
<evidence type="ECO:0000256" key="1">
    <source>
        <dbReference type="SAM" id="MobiDB-lite"/>
    </source>
</evidence>
<evidence type="ECO:0000313" key="2">
    <source>
        <dbReference type="EMBL" id="CAL0303774.1"/>
    </source>
</evidence>
<reference evidence="2 3" key="1">
    <citation type="submission" date="2024-03" db="EMBL/GenBank/DDBJ databases">
        <authorList>
            <person name="Martinez-Hernandez J."/>
        </authorList>
    </citation>
    <scope>NUCLEOTIDE SEQUENCE [LARGE SCALE GENOMIC DNA]</scope>
</reference>
<organism evidence="2 3">
    <name type="scientific">Lupinus luteus</name>
    <name type="common">European yellow lupine</name>
    <dbReference type="NCBI Taxonomy" id="3873"/>
    <lineage>
        <taxon>Eukaryota</taxon>
        <taxon>Viridiplantae</taxon>
        <taxon>Streptophyta</taxon>
        <taxon>Embryophyta</taxon>
        <taxon>Tracheophyta</taxon>
        <taxon>Spermatophyta</taxon>
        <taxon>Magnoliopsida</taxon>
        <taxon>eudicotyledons</taxon>
        <taxon>Gunneridae</taxon>
        <taxon>Pentapetalae</taxon>
        <taxon>rosids</taxon>
        <taxon>fabids</taxon>
        <taxon>Fabales</taxon>
        <taxon>Fabaceae</taxon>
        <taxon>Papilionoideae</taxon>
        <taxon>50 kb inversion clade</taxon>
        <taxon>genistoids sensu lato</taxon>
        <taxon>core genistoids</taxon>
        <taxon>Genisteae</taxon>
        <taxon>Lupinus</taxon>
    </lineage>
</organism>
<evidence type="ECO:0000313" key="3">
    <source>
        <dbReference type="Proteomes" id="UP001497480"/>
    </source>
</evidence>
<gene>
    <name evidence="2" type="ORF">LLUT_LOCUS4834</name>
</gene>
<sequence>MGTRLTQTLPQDIVDESPSNQCRPYLHHGATSRIFPLHYFMITMQCIHKQCQMQMYNSSHDRPILKPSPDKECFSWDPISIRYVVTGIPFWALPYSISQVKGVTSLSLRLSLIHPGRSSTKPLTVLRSRSVIVPWELSPKRGILAQARHSRPSGNPPVANSKSWAFSPKRDLSRPSEAPSPKRHSVAQATGSQKQTHAPHPVRRPSGTGLAQARESRPSDMT</sequence>
<feature type="compositionally biased region" description="Polar residues" evidence="1">
    <location>
        <begin position="187"/>
        <end position="196"/>
    </location>
</feature>
<proteinExistence type="predicted"/>
<feature type="region of interest" description="Disordered" evidence="1">
    <location>
        <begin position="147"/>
        <end position="222"/>
    </location>
</feature>
<keyword evidence="3" id="KW-1185">Reference proteome</keyword>
<dbReference type="EMBL" id="CAXHTB010000003">
    <property type="protein sequence ID" value="CAL0303774.1"/>
    <property type="molecule type" value="Genomic_DNA"/>
</dbReference>
<comment type="caution">
    <text evidence="2">The sequence shown here is derived from an EMBL/GenBank/DDBJ whole genome shotgun (WGS) entry which is preliminary data.</text>
</comment>